<dbReference type="GO" id="GO:0006355">
    <property type="term" value="P:regulation of DNA-templated transcription"/>
    <property type="evidence" value="ECO:0007669"/>
    <property type="project" value="InterPro"/>
</dbReference>
<accession>A0A7J7N3J3</accession>
<organism evidence="1 2">
    <name type="scientific">Kingdonia uniflora</name>
    <dbReference type="NCBI Taxonomy" id="39325"/>
    <lineage>
        <taxon>Eukaryota</taxon>
        <taxon>Viridiplantae</taxon>
        <taxon>Streptophyta</taxon>
        <taxon>Embryophyta</taxon>
        <taxon>Tracheophyta</taxon>
        <taxon>Spermatophyta</taxon>
        <taxon>Magnoliopsida</taxon>
        <taxon>Ranunculales</taxon>
        <taxon>Circaeasteraceae</taxon>
        <taxon>Kingdonia</taxon>
    </lineage>
</organism>
<dbReference type="PANTHER" id="PTHR14296:SF13">
    <property type="entry name" value="OS01G0180700 PROTEIN"/>
    <property type="match status" value="1"/>
</dbReference>
<name>A0A7J7N3J3_9MAGN</name>
<evidence type="ECO:0000313" key="1">
    <source>
        <dbReference type="EMBL" id="KAF6161781.1"/>
    </source>
</evidence>
<keyword evidence="2" id="KW-1185">Reference proteome</keyword>
<dbReference type="GO" id="GO:0031213">
    <property type="term" value="C:RSF complex"/>
    <property type="evidence" value="ECO:0007669"/>
    <property type="project" value="InterPro"/>
</dbReference>
<dbReference type="OrthoDB" id="303107at2759"/>
<dbReference type="InterPro" id="IPR028938">
    <property type="entry name" value="Rsf1-like"/>
</dbReference>
<dbReference type="EMBL" id="JACGCM010001096">
    <property type="protein sequence ID" value="KAF6161781.1"/>
    <property type="molecule type" value="Genomic_DNA"/>
</dbReference>
<gene>
    <name evidence="1" type="ORF">GIB67_008542</name>
</gene>
<dbReference type="AlphaFoldDB" id="A0A7J7N3J3"/>
<dbReference type="Proteomes" id="UP000541444">
    <property type="component" value="Unassembled WGS sequence"/>
</dbReference>
<protein>
    <submittedName>
        <fullName evidence="1">Uncharacterized protein</fullName>
    </submittedName>
</protein>
<evidence type="ECO:0000313" key="2">
    <source>
        <dbReference type="Proteomes" id="UP000541444"/>
    </source>
</evidence>
<reference evidence="1 2" key="1">
    <citation type="journal article" date="2020" name="IScience">
        <title>Genome Sequencing of the Endangered Kingdonia uniflora (Circaeasteraceae, Ranunculales) Reveals Potential Mechanisms of Evolutionary Specialization.</title>
        <authorList>
            <person name="Sun Y."/>
            <person name="Deng T."/>
            <person name="Zhang A."/>
            <person name="Moore M.J."/>
            <person name="Landis J.B."/>
            <person name="Lin N."/>
            <person name="Zhang H."/>
            <person name="Zhang X."/>
            <person name="Huang J."/>
            <person name="Zhang X."/>
            <person name="Sun H."/>
            <person name="Wang H."/>
        </authorList>
    </citation>
    <scope>NUCLEOTIDE SEQUENCE [LARGE SCALE GENOMIC DNA]</scope>
    <source>
        <strain evidence="1">TB1705</strain>
        <tissue evidence="1">Leaf</tissue>
    </source>
</reference>
<proteinExistence type="predicted"/>
<comment type="caution">
    <text evidence="1">The sequence shown here is derived from an EMBL/GenBank/DDBJ whole genome shotgun (WGS) entry which is preliminary data.</text>
</comment>
<sequence length="73" mass="8692">MTAYWYDGDSTIGHRLYKEITKVEYVKMKRKGRLTQPTNSYQWETPATNLEEFQQISVAWEEAWAKVFAIELD</sequence>
<dbReference type="PANTHER" id="PTHR14296">
    <property type="entry name" value="REMODELING AND SPACING FACTOR 1"/>
    <property type="match status" value="1"/>
</dbReference>